<protein>
    <submittedName>
        <fullName evidence="3">Copper amine oxidase</fullName>
    </submittedName>
</protein>
<dbReference type="InterPro" id="IPR012854">
    <property type="entry name" value="Cu_amine_oxidase-like_N"/>
</dbReference>
<accession>A0ABR5K653</accession>
<organism evidence="3 4">
    <name type="scientific">Lysinibacillus contaminans</name>
    <dbReference type="NCBI Taxonomy" id="1293441"/>
    <lineage>
        <taxon>Bacteria</taxon>
        <taxon>Bacillati</taxon>
        <taxon>Bacillota</taxon>
        <taxon>Bacilli</taxon>
        <taxon>Bacillales</taxon>
        <taxon>Bacillaceae</taxon>
        <taxon>Lysinibacillus</taxon>
    </lineage>
</organism>
<keyword evidence="1" id="KW-0732">Signal</keyword>
<comment type="caution">
    <text evidence="3">The sequence shown here is derived from an EMBL/GenBank/DDBJ whole genome shotgun (WGS) entry which is preliminary data.</text>
</comment>
<evidence type="ECO:0000256" key="1">
    <source>
        <dbReference type="SAM" id="SignalP"/>
    </source>
</evidence>
<reference evidence="4" key="1">
    <citation type="submission" date="2015-07" db="EMBL/GenBank/DDBJ databases">
        <title>Fjat-14205 dsm 2895.</title>
        <authorList>
            <person name="Liu B."/>
            <person name="Wang J."/>
            <person name="Zhu Y."/>
            <person name="Liu G."/>
            <person name="Chen Q."/>
            <person name="Chen Z."/>
            <person name="Lan J."/>
            <person name="Che J."/>
            <person name="Ge C."/>
            <person name="Shi H."/>
            <person name="Pan Z."/>
            <person name="Liu X."/>
        </authorList>
    </citation>
    <scope>NUCLEOTIDE SEQUENCE [LARGE SCALE GENOMIC DNA]</scope>
    <source>
        <strain evidence="4">DSM 25560</strain>
    </source>
</reference>
<dbReference type="Gene3D" id="3.30.457.10">
    <property type="entry name" value="Copper amine oxidase-like, N-terminal domain"/>
    <property type="match status" value="1"/>
</dbReference>
<evidence type="ECO:0000259" key="2">
    <source>
        <dbReference type="Pfam" id="PF07833"/>
    </source>
</evidence>
<sequence length="313" mass="33863">MKKVIPFAMTALLFGSVAVTPTALANGGEVVVTSGAQNDEAQVQPIFIKIAGTVENVEVRDNATYYTTKEGENTNVFAVNKDTLVFDNTGKEVKLKKGDKVTAYNYANKPMLAIYPPQYNPEVIIVETEAMGSVAVGSFDKDLLSEEYSLKLNVSEETKVSSTSGKDVTVADLQEQNLLVFYAITTMSIPAQTPPTKVIILDNEAQEEAEVDTAELDPVEAAVQAIIETDFHEVEGAKMVPLRLIAEELGYKVQSTGTGAIVSKGALSFTITRGEKMYGFNKALGQFDVAPALLEPTKTYVPVTFVEELLKSK</sequence>
<proteinExistence type="predicted"/>
<evidence type="ECO:0000313" key="3">
    <source>
        <dbReference type="EMBL" id="KOS69809.1"/>
    </source>
</evidence>
<feature type="domain" description="Copper amine oxidase-like N-terminal" evidence="2">
    <location>
        <begin position="235"/>
        <end position="310"/>
    </location>
</feature>
<evidence type="ECO:0000313" key="4">
    <source>
        <dbReference type="Proteomes" id="UP000050668"/>
    </source>
</evidence>
<dbReference type="EMBL" id="LGRV01000003">
    <property type="protein sequence ID" value="KOS69809.1"/>
    <property type="molecule type" value="Genomic_DNA"/>
</dbReference>
<dbReference type="InterPro" id="IPR036582">
    <property type="entry name" value="Mao_N_sf"/>
</dbReference>
<feature type="signal peptide" evidence="1">
    <location>
        <begin position="1"/>
        <end position="25"/>
    </location>
</feature>
<dbReference type="SUPFAM" id="SSF55383">
    <property type="entry name" value="Copper amine oxidase, domain N"/>
    <property type="match status" value="1"/>
</dbReference>
<name>A0ABR5K653_9BACI</name>
<gene>
    <name evidence="3" type="ORF">AEA09_09080</name>
</gene>
<feature type="chain" id="PRO_5045910548" evidence="1">
    <location>
        <begin position="26"/>
        <end position="313"/>
    </location>
</feature>
<dbReference type="Proteomes" id="UP000050668">
    <property type="component" value="Unassembled WGS sequence"/>
</dbReference>
<keyword evidence="4" id="KW-1185">Reference proteome</keyword>
<dbReference type="Pfam" id="PF07833">
    <property type="entry name" value="Cu_amine_oxidN1"/>
    <property type="match status" value="1"/>
</dbReference>